<proteinExistence type="predicted"/>
<evidence type="ECO:0000313" key="1">
    <source>
        <dbReference type="EMBL" id="DAF91995.1"/>
    </source>
</evidence>
<reference evidence="1" key="1">
    <citation type="journal article" date="2021" name="Proc. Natl. Acad. Sci. U.S.A.">
        <title>A Catalog of Tens of Thousands of Viruses from Human Metagenomes Reveals Hidden Associations with Chronic Diseases.</title>
        <authorList>
            <person name="Tisza M.J."/>
            <person name="Buck C.B."/>
        </authorList>
    </citation>
    <scope>NUCLEOTIDE SEQUENCE</scope>
    <source>
        <strain evidence="1">CtZkC8</strain>
    </source>
</reference>
<name>A0A8S5UC38_9CAUD</name>
<dbReference type="EMBL" id="BK016062">
    <property type="protein sequence ID" value="DAF91995.1"/>
    <property type="molecule type" value="Genomic_DNA"/>
</dbReference>
<accession>A0A8S5UC38</accession>
<sequence>MIPYEQKCIQMGQYKYHHQIRLYNYPNYY</sequence>
<protein>
    <submittedName>
        <fullName evidence="1">Uncharacterized protein</fullName>
    </submittedName>
</protein>
<organism evidence="1">
    <name type="scientific">Podoviridae sp. ctZkC8</name>
    <dbReference type="NCBI Taxonomy" id="2825259"/>
    <lineage>
        <taxon>Viruses</taxon>
        <taxon>Duplodnaviria</taxon>
        <taxon>Heunggongvirae</taxon>
        <taxon>Uroviricota</taxon>
        <taxon>Caudoviricetes</taxon>
    </lineage>
</organism>